<protein>
    <recommendedName>
        <fullName evidence="4">CRM domain-containing protein</fullName>
    </recommendedName>
</protein>
<evidence type="ECO:0000313" key="6">
    <source>
        <dbReference type="EMBL" id="CAH9147651.1"/>
    </source>
</evidence>
<feature type="region of interest" description="Disordered" evidence="3">
    <location>
        <begin position="95"/>
        <end position="133"/>
    </location>
</feature>
<dbReference type="PANTHER" id="PTHR31426">
    <property type="entry name" value="GROUP II INTRON SPLICING FACTOR CRS1-LIKE"/>
    <property type="match status" value="1"/>
</dbReference>
<reference evidence="5" key="1">
    <citation type="submission" date="2022-07" db="EMBL/GenBank/DDBJ databases">
        <authorList>
            <person name="Macas J."/>
            <person name="Novak P."/>
            <person name="Neumann P."/>
        </authorList>
    </citation>
    <scope>NUCLEOTIDE SEQUENCE</scope>
</reference>
<dbReference type="SUPFAM" id="SSF75471">
    <property type="entry name" value="YhbY-like"/>
    <property type="match status" value="1"/>
</dbReference>
<name>A0AAV0D1U4_9ASTE</name>
<dbReference type="Pfam" id="PF01985">
    <property type="entry name" value="CRS1_YhbY"/>
    <property type="match status" value="1"/>
</dbReference>
<feature type="compositionally biased region" description="Acidic residues" evidence="3">
    <location>
        <begin position="369"/>
        <end position="378"/>
    </location>
</feature>
<evidence type="ECO:0000313" key="5">
    <source>
        <dbReference type="EMBL" id="CAH9091025.1"/>
    </source>
</evidence>
<evidence type="ECO:0000256" key="3">
    <source>
        <dbReference type="SAM" id="MobiDB-lite"/>
    </source>
</evidence>
<sequence length="433" mass="49909">MAMSGSMSRIRRFFILFPVKPFYPSSPIPWSSSRYSKPIADLSSTSGYRNPFIPLNIWWGQRNFSHGTVNFVISSDGKPRFETLETDPPKKEKWVTKKRLKEKRKREKKKRKAANKRDPRRLGVKGKKKKQKFATAEERIKNKIENAKVKEAMLVERLKRYEVSKVQGPEVMPHNLTGEERFYIKRMAQKKSNYVPIGRRGVFGGVILNMHLHWKKHETVKVYCKPCKPGQIKEYADEIARLSGGIPIQIIGDDTIVFYRGKDYVQPEVMSPIDTLSKKKALEKSKYEQSLESVRRFIAIAEKELELYYRHVALYGDPSDRNPHSILNSSTRKEGGEKLKEIKEDSLMAKEDFYESEVEADCSGRELSEYEDGSETETDNSNQELSDYDDCSDEDQLASEAESVGEEREMGTSCWDCQKRKLGTSPWDGGSIQ</sequence>
<keyword evidence="7" id="KW-1185">Reference proteome</keyword>
<gene>
    <name evidence="5" type="ORF">CEPIT_LOCUS11501</name>
    <name evidence="6" type="ORF">CEPIT_LOCUS43893</name>
</gene>
<keyword evidence="1 2" id="KW-0694">RNA-binding</keyword>
<evidence type="ECO:0000256" key="1">
    <source>
        <dbReference type="ARBA" id="ARBA00022884"/>
    </source>
</evidence>
<evidence type="ECO:0000256" key="2">
    <source>
        <dbReference type="PROSITE-ProRule" id="PRU00626"/>
    </source>
</evidence>
<feature type="compositionally biased region" description="Basic residues" evidence="3">
    <location>
        <begin position="122"/>
        <end position="132"/>
    </location>
</feature>
<dbReference type="GO" id="GO:0003723">
    <property type="term" value="F:RNA binding"/>
    <property type="evidence" value="ECO:0007669"/>
    <property type="project" value="UniProtKB-UniRule"/>
</dbReference>
<comment type="caution">
    <text evidence="5">The sequence shown here is derived from an EMBL/GenBank/DDBJ whole genome shotgun (WGS) entry which is preliminary data.</text>
</comment>
<dbReference type="PANTHER" id="PTHR31426:SF2">
    <property type="entry name" value="OS01G0958400 PROTEIN"/>
    <property type="match status" value="1"/>
</dbReference>
<feature type="compositionally biased region" description="Basic residues" evidence="3">
    <location>
        <begin position="96"/>
        <end position="114"/>
    </location>
</feature>
<dbReference type="PROSITE" id="PS51295">
    <property type="entry name" value="CRM"/>
    <property type="match status" value="1"/>
</dbReference>
<feature type="domain" description="CRM" evidence="4">
    <location>
        <begin position="174"/>
        <end position="271"/>
    </location>
</feature>
<evidence type="ECO:0000313" key="7">
    <source>
        <dbReference type="Proteomes" id="UP001152523"/>
    </source>
</evidence>
<dbReference type="InterPro" id="IPR040286">
    <property type="entry name" value="At3g25440-like"/>
</dbReference>
<dbReference type="Gene3D" id="3.30.110.60">
    <property type="entry name" value="YhbY-like"/>
    <property type="match status" value="1"/>
</dbReference>
<organism evidence="5 7">
    <name type="scientific">Cuscuta epithymum</name>
    <dbReference type="NCBI Taxonomy" id="186058"/>
    <lineage>
        <taxon>Eukaryota</taxon>
        <taxon>Viridiplantae</taxon>
        <taxon>Streptophyta</taxon>
        <taxon>Embryophyta</taxon>
        <taxon>Tracheophyta</taxon>
        <taxon>Spermatophyta</taxon>
        <taxon>Magnoliopsida</taxon>
        <taxon>eudicotyledons</taxon>
        <taxon>Gunneridae</taxon>
        <taxon>Pentapetalae</taxon>
        <taxon>asterids</taxon>
        <taxon>lamiids</taxon>
        <taxon>Solanales</taxon>
        <taxon>Convolvulaceae</taxon>
        <taxon>Cuscuteae</taxon>
        <taxon>Cuscuta</taxon>
        <taxon>Cuscuta subgen. Cuscuta</taxon>
    </lineage>
</organism>
<dbReference type="EMBL" id="CAMAPF010000066">
    <property type="protein sequence ID" value="CAH9091025.1"/>
    <property type="molecule type" value="Genomic_DNA"/>
</dbReference>
<dbReference type="EMBL" id="CAMAPF010001136">
    <property type="protein sequence ID" value="CAH9147651.1"/>
    <property type="molecule type" value="Genomic_DNA"/>
</dbReference>
<feature type="compositionally biased region" description="Acidic residues" evidence="3">
    <location>
        <begin position="386"/>
        <end position="397"/>
    </location>
</feature>
<feature type="region of interest" description="Disordered" evidence="3">
    <location>
        <begin position="357"/>
        <end position="412"/>
    </location>
</feature>
<proteinExistence type="predicted"/>
<accession>A0AAV0D1U4</accession>
<dbReference type="InterPro" id="IPR001890">
    <property type="entry name" value="RNA-binding_CRM"/>
</dbReference>
<dbReference type="SMART" id="SM01103">
    <property type="entry name" value="CRS1_YhbY"/>
    <property type="match status" value="1"/>
</dbReference>
<dbReference type="Proteomes" id="UP001152523">
    <property type="component" value="Unassembled WGS sequence"/>
</dbReference>
<evidence type="ECO:0000259" key="4">
    <source>
        <dbReference type="PROSITE" id="PS51295"/>
    </source>
</evidence>
<dbReference type="AlphaFoldDB" id="A0AAV0D1U4"/>
<dbReference type="InterPro" id="IPR035920">
    <property type="entry name" value="YhbY-like_sf"/>
</dbReference>